<evidence type="ECO:0000256" key="1">
    <source>
        <dbReference type="SAM" id="SignalP"/>
    </source>
</evidence>
<dbReference type="InterPro" id="IPR052022">
    <property type="entry name" value="26kDa_periplasmic_antigen"/>
</dbReference>
<dbReference type="InterPro" id="IPR007497">
    <property type="entry name" value="SIMPL/DUF541"/>
</dbReference>
<reference evidence="2 4" key="1">
    <citation type="journal article" date="2015" name="Science">
        <title>Genetic determinants of in vivo fitness and diet responsiveness in multiple human gut Bacteroides.</title>
        <authorList>
            <person name="Wu M."/>
            <person name="McNulty N.P."/>
            <person name="Rodionov D.A."/>
            <person name="Khoroshkin M.S."/>
            <person name="Griffin N.W."/>
            <person name="Cheng J."/>
            <person name="Latreille P."/>
            <person name="Kerstetter R.A."/>
            <person name="Terrapon N."/>
            <person name="Henrissat B."/>
            <person name="Osterman A.L."/>
            <person name="Gordon J.I."/>
        </authorList>
    </citation>
    <scope>NUCLEOTIDE SEQUENCE [LARGE SCALE GENOMIC DNA]</scope>
    <source>
        <strain evidence="2 4">WH2</strain>
    </source>
</reference>
<dbReference type="PANTHER" id="PTHR34387">
    <property type="entry name" value="SLR1258 PROTEIN"/>
    <property type="match status" value="1"/>
</dbReference>
<dbReference type="GeneID" id="66308563"/>
<feature type="signal peptide" evidence="1">
    <location>
        <begin position="1"/>
        <end position="20"/>
    </location>
</feature>
<evidence type="ECO:0000313" key="5">
    <source>
        <dbReference type="Proteomes" id="UP000448877"/>
    </source>
</evidence>
<sequence length="233" mass="26892">MKTRFLLFAVFLLVCSTAFGQDSDNAKFIEVTGTSEITLVPDEIHYLIEIKEYWEEEFDGKSKPENYRTKVPLTGIERNLRAALRKIGIPEDAIRTQEVGDYWRERGLEFLVSKRFDITLTDFSQIDEILKVIDTKGINYMRIGELKNKDMQVYRQQGKIEALKAAQKKAEYLVEALGKRLGDVIRIVEPQESAGYSRYFAAQSNVSSSQAEAYDAFRTIKLNYSMLVRFEIK</sequence>
<dbReference type="Proteomes" id="UP000448877">
    <property type="component" value="Unassembled WGS sequence"/>
</dbReference>
<dbReference type="GO" id="GO:0006974">
    <property type="term" value="P:DNA damage response"/>
    <property type="evidence" value="ECO:0007669"/>
    <property type="project" value="TreeGrafter"/>
</dbReference>
<evidence type="ECO:0000313" key="2">
    <source>
        <dbReference type="EMBL" id="ALJ62679.1"/>
    </source>
</evidence>
<organism evidence="2 4">
    <name type="scientific">Bacteroides cellulosilyticus</name>
    <dbReference type="NCBI Taxonomy" id="246787"/>
    <lineage>
        <taxon>Bacteria</taxon>
        <taxon>Pseudomonadati</taxon>
        <taxon>Bacteroidota</taxon>
        <taxon>Bacteroidia</taxon>
        <taxon>Bacteroidales</taxon>
        <taxon>Bacteroidaceae</taxon>
        <taxon>Bacteroides</taxon>
    </lineage>
</organism>
<feature type="chain" id="PRO_5013461209" evidence="1">
    <location>
        <begin position="21"/>
        <end position="233"/>
    </location>
</feature>
<dbReference type="EMBL" id="VVYV01000025">
    <property type="protein sequence ID" value="KAA5416768.1"/>
    <property type="molecule type" value="Genomic_DNA"/>
</dbReference>
<proteinExistence type="predicted"/>
<dbReference type="Gene3D" id="3.30.70.2970">
    <property type="entry name" value="Protein of unknown function (DUF541), domain 2"/>
    <property type="match status" value="1"/>
</dbReference>
<dbReference type="Pfam" id="PF04402">
    <property type="entry name" value="SIMPL"/>
    <property type="match status" value="1"/>
</dbReference>
<dbReference type="PATRIC" id="fig|246787.4.peg.5656"/>
<evidence type="ECO:0000313" key="4">
    <source>
        <dbReference type="Proteomes" id="UP000061809"/>
    </source>
</evidence>
<dbReference type="AlphaFoldDB" id="A0A0P0FWL4"/>
<evidence type="ECO:0000313" key="3">
    <source>
        <dbReference type="EMBL" id="KAA5416768.1"/>
    </source>
</evidence>
<accession>A0A0P0FWL4</accession>
<dbReference type="Gene3D" id="3.30.110.170">
    <property type="entry name" value="Protein of unknown function (DUF541), domain 1"/>
    <property type="match status" value="1"/>
</dbReference>
<reference evidence="3 5" key="2">
    <citation type="journal article" date="2019" name="Nat. Med.">
        <title>A library of human gut bacterial isolates paired with longitudinal multiomics data enables mechanistic microbiome research.</title>
        <authorList>
            <person name="Poyet M."/>
            <person name="Groussin M."/>
            <person name="Gibbons S.M."/>
            <person name="Avila-Pacheco J."/>
            <person name="Jiang X."/>
            <person name="Kearney S.M."/>
            <person name="Perrotta A.R."/>
            <person name="Berdy B."/>
            <person name="Zhao S."/>
            <person name="Lieberman T.D."/>
            <person name="Swanson P.K."/>
            <person name="Smith M."/>
            <person name="Roesemann S."/>
            <person name="Alexander J.E."/>
            <person name="Rich S.A."/>
            <person name="Livny J."/>
            <person name="Vlamakis H."/>
            <person name="Clish C."/>
            <person name="Bullock K."/>
            <person name="Deik A."/>
            <person name="Scott J."/>
            <person name="Pierce K.A."/>
            <person name="Xavier R.J."/>
            <person name="Alm E.J."/>
        </authorList>
    </citation>
    <scope>NUCLEOTIDE SEQUENCE [LARGE SCALE GENOMIC DNA]</scope>
    <source>
        <strain evidence="3 5">BIOML-A6</strain>
    </source>
</reference>
<protein>
    <submittedName>
        <fullName evidence="3">DUF541 domain-containing protein</fullName>
    </submittedName>
    <submittedName>
        <fullName evidence="2">Oxidative stress defense protein</fullName>
    </submittedName>
</protein>
<dbReference type="STRING" id="246787.BcellWH2_05481"/>
<dbReference type="EMBL" id="CP012801">
    <property type="protein sequence ID" value="ALJ62679.1"/>
    <property type="molecule type" value="Genomic_DNA"/>
</dbReference>
<keyword evidence="1" id="KW-0732">Signal</keyword>
<gene>
    <name evidence="2" type="ORF">BcellWH2_05481</name>
    <name evidence="3" type="ORF">F2Y81_15035</name>
</gene>
<dbReference type="KEGG" id="bcel:BcellWH2_05481"/>
<dbReference type="PANTHER" id="PTHR34387:SF1">
    <property type="entry name" value="PERIPLASMIC IMMUNOGENIC PROTEIN"/>
    <property type="match status" value="1"/>
</dbReference>
<dbReference type="Proteomes" id="UP000061809">
    <property type="component" value="Chromosome"/>
</dbReference>
<dbReference type="eggNOG" id="COG2968">
    <property type="taxonomic scope" value="Bacteria"/>
</dbReference>
<name>A0A0P0FWL4_9BACE</name>
<dbReference type="RefSeq" id="WP_007218459.1">
    <property type="nucleotide sequence ID" value="NZ_CABMLT010000020.1"/>
</dbReference>